<dbReference type="OrthoDB" id="9798835at2"/>
<keyword evidence="2" id="KW-0238">DNA-binding</keyword>
<proteinExistence type="predicted"/>
<protein>
    <submittedName>
        <fullName evidence="5">Transcriptional regulator</fullName>
    </submittedName>
</protein>
<dbReference type="AlphaFoldDB" id="A0A429ZPX9"/>
<dbReference type="PANTHER" id="PTHR33154">
    <property type="entry name" value="TRANSCRIPTIONAL REGULATOR, ARSR FAMILY"/>
    <property type="match status" value="1"/>
</dbReference>
<comment type="caution">
    <text evidence="5">The sequence shown here is derived from an EMBL/GenBank/DDBJ whole genome shotgun (WGS) entry which is preliminary data.</text>
</comment>
<evidence type="ECO:0000313" key="6">
    <source>
        <dbReference type="Proteomes" id="UP000287239"/>
    </source>
</evidence>
<dbReference type="GO" id="GO:0003677">
    <property type="term" value="F:DNA binding"/>
    <property type="evidence" value="ECO:0007669"/>
    <property type="project" value="UniProtKB-KW"/>
</dbReference>
<evidence type="ECO:0000259" key="4">
    <source>
        <dbReference type="PROSITE" id="PS50987"/>
    </source>
</evidence>
<dbReference type="PROSITE" id="PS00846">
    <property type="entry name" value="HTH_ARSR_1"/>
    <property type="match status" value="1"/>
</dbReference>
<gene>
    <name evidence="5" type="ORF">CBF35_07245</name>
</gene>
<dbReference type="InterPro" id="IPR036388">
    <property type="entry name" value="WH-like_DNA-bd_sf"/>
</dbReference>
<keyword evidence="1" id="KW-0805">Transcription regulation</keyword>
<accession>A0A429ZPX9</accession>
<dbReference type="PANTHER" id="PTHR33154:SF18">
    <property type="entry name" value="ARSENICAL RESISTANCE OPERON REPRESSOR"/>
    <property type="match status" value="1"/>
</dbReference>
<dbReference type="InterPro" id="IPR018334">
    <property type="entry name" value="ArsR_HTH"/>
</dbReference>
<dbReference type="InterPro" id="IPR001845">
    <property type="entry name" value="HTH_ArsR_DNA-bd_dom"/>
</dbReference>
<organism evidence="5 6">
    <name type="scientific">Vagococcus salmoninarum</name>
    <dbReference type="NCBI Taxonomy" id="2739"/>
    <lineage>
        <taxon>Bacteria</taxon>
        <taxon>Bacillati</taxon>
        <taxon>Bacillota</taxon>
        <taxon>Bacilli</taxon>
        <taxon>Lactobacillales</taxon>
        <taxon>Enterococcaceae</taxon>
        <taxon>Vagococcus</taxon>
    </lineage>
</organism>
<keyword evidence="3" id="KW-0804">Transcription</keyword>
<name>A0A429ZPX9_9ENTE</name>
<dbReference type="Proteomes" id="UP000287239">
    <property type="component" value="Unassembled WGS sequence"/>
</dbReference>
<dbReference type="Pfam" id="PF01022">
    <property type="entry name" value="HTH_5"/>
    <property type="match status" value="1"/>
</dbReference>
<dbReference type="EMBL" id="NGJU01000009">
    <property type="protein sequence ID" value="RST95757.1"/>
    <property type="molecule type" value="Genomic_DNA"/>
</dbReference>
<reference evidence="5 6" key="1">
    <citation type="submission" date="2017-05" db="EMBL/GenBank/DDBJ databases">
        <title>Vagococcus spp. assemblies.</title>
        <authorList>
            <person name="Gulvik C.A."/>
        </authorList>
    </citation>
    <scope>NUCLEOTIDE SEQUENCE [LARGE SCALE GENOMIC DNA]</scope>
    <source>
        <strain evidence="5 6">NCFB 2777</strain>
    </source>
</reference>
<evidence type="ECO:0000256" key="2">
    <source>
        <dbReference type="ARBA" id="ARBA00023125"/>
    </source>
</evidence>
<dbReference type="GeneID" id="98568160"/>
<dbReference type="PRINTS" id="PR00778">
    <property type="entry name" value="HTHARSR"/>
</dbReference>
<dbReference type="GO" id="GO:0003700">
    <property type="term" value="F:DNA-binding transcription factor activity"/>
    <property type="evidence" value="ECO:0007669"/>
    <property type="project" value="InterPro"/>
</dbReference>
<dbReference type="InterPro" id="IPR051081">
    <property type="entry name" value="HTH_MetalResp_TranReg"/>
</dbReference>
<dbReference type="SMART" id="SM00418">
    <property type="entry name" value="HTH_ARSR"/>
    <property type="match status" value="1"/>
</dbReference>
<dbReference type="CDD" id="cd00090">
    <property type="entry name" value="HTH_ARSR"/>
    <property type="match status" value="1"/>
</dbReference>
<evidence type="ECO:0000256" key="3">
    <source>
        <dbReference type="ARBA" id="ARBA00023163"/>
    </source>
</evidence>
<feature type="domain" description="HTH arsR-type" evidence="4">
    <location>
        <begin position="1"/>
        <end position="92"/>
    </location>
</feature>
<dbReference type="PROSITE" id="PS50987">
    <property type="entry name" value="HTH_ARSR_2"/>
    <property type="match status" value="1"/>
</dbReference>
<dbReference type="SUPFAM" id="SSF46785">
    <property type="entry name" value="Winged helix' DNA-binding domain"/>
    <property type="match status" value="1"/>
</dbReference>
<keyword evidence="6" id="KW-1185">Reference proteome</keyword>
<dbReference type="InterPro" id="IPR036390">
    <property type="entry name" value="WH_DNA-bd_sf"/>
</dbReference>
<sequence>MNYDQLSLVLKAMADPNRMKIIDLLSTEQLCACDVLAHFDFTQPTLSHHMKVLEKAGIVSVTKEKQWHNYALRPAFIRDFSESTALLLSNSEHGYLCQAETCDCHVSQGKTDQKNSLTKEKLTK</sequence>
<dbReference type="InterPro" id="IPR011991">
    <property type="entry name" value="ArsR-like_HTH"/>
</dbReference>
<dbReference type="Gene3D" id="1.10.10.10">
    <property type="entry name" value="Winged helix-like DNA-binding domain superfamily/Winged helix DNA-binding domain"/>
    <property type="match status" value="1"/>
</dbReference>
<dbReference type="RefSeq" id="WP_126779589.1">
    <property type="nucleotide sequence ID" value="NZ_CAUQJP010000010.1"/>
</dbReference>
<evidence type="ECO:0000256" key="1">
    <source>
        <dbReference type="ARBA" id="ARBA00023015"/>
    </source>
</evidence>
<dbReference type="NCBIfam" id="NF033788">
    <property type="entry name" value="HTH_metalloreg"/>
    <property type="match status" value="1"/>
</dbReference>
<evidence type="ECO:0000313" key="5">
    <source>
        <dbReference type="EMBL" id="RST95757.1"/>
    </source>
</evidence>